<keyword evidence="2" id="KW-0732">Signal</keyword>
<reference evidence="3 4" key="1">
    <citation type="submission" date="2020-08" db="EMBL/GenBank/DDBJ databases">
        <title>Sequencing the genomes of 1000 actinobacteria strains.</title>
        <authorList>
            <person name="Klenk H.-P."/>
        </authorList>
    </citation>
    <scope>NUCLEOTIDE SEQUENCE [LARGE SCALE GENOMIC DNA]</scope>
    <source>
        <strain evidence="3 4">DSM 19079</strain>
    </source>
</reference>
<feature type="region of interest" description="Disordered" evidence="1">
    <location>
        <begin position="290"/>
        <end position="482"/>
    </location>
</feature>
<evidence type="ECO:0000256" key="1">
    <source>
        <dbReference type="SAM" id="MobiDB-lite"/>
    </source>
</evidence>
<comment type="caution">
    <text evidence="3">The sequence shown here is derived from an EMBL/GenBank/DDBJ whole genome shotgun (WGS) entry which is preliminary data.</text>
</comment>
<dbReference type="EMBL" id="JACHMC010000001">
    <property type="protein sequence ID" value="MBB4883534.1"/>
    <property type="molecule type" value="Genomic_DNA"/>
</dbReference>
<evidence type="ECO:0000313" key="4">
    <source>
        <dbReference type="Proteomes" id="UP000560081"/>
    </source>
</evidence>
<accession>A0A4Y8WWX3</accession>
<dbReference type="SMART" id="SM00318">
    <property type="entry name" value="SNc"/>
    <property type="match status" value="1"/>
</dbReference>
<feature type="compositionally biased region" description="Acidic residues" evidence="1">
    <location>
        <begin position="383"/>
        <end position="393"/>
    </location>
</feature>
<dbReference type="PROSITE" id="PS51257">
    <property type="entry name" value="PROKAR_LIPOPROTEIN"/>
    <property type="match status" value="1"/>
</dbReference>
<dbReference type="Pfam" id="PF00565">
    <property type="entry name" value="SNase"/>
    <property type="match status" value="1"/>
</dbReference>
<name>A0A4Y8WWX3_9MICC</name>
<dbReference type="GO" id="GO:0072583">
    <property type="term" value="P:clathrin-dependent endocytosis"/>
    <property type="evidence" value="ECO:0007669"/>
    <property type="project" value="TreeGrafter"/>
</dbReference>
<dbReference type="AlphaFoldDB" id="A0A4Y8WWX3"/>
<dbReference type="Proteomes" id="UP000560081">
    <property type="component" value="Unassembled WGS sequence"/>
</dbReference>
<dbReference type="GO" id="GO:1990599">
    <property type="term" value="F:3' overhang single-stranded DNA endodeoxyribonuclease activity"/>
    <property type="evidence" value="ECO:0007669"/>
    <property type="project" value="UniProtKB-EC"/>
</dbReference>
<dbReference type="GO" id="GO:0003676">
    <property type="term" value="F:nucleic acid binding"/>
    <property type="evidence" value="ECO:0007669"/>
    <property type="project" value="InterPro"/>
</dbReference>
<dbReference type="InterPro" id="IPR002071">
    <property type="entry name" value="Thermonucl_AS"/>
</dbReference>
<keyword evidence="4" id="KW-1185">Reference proteome</keyword>
<dbReference type="GO" id="GO:0031982">
    <property type="term" value="C:vesicle"/>
    <property type="evidence" value="ECO:0007669"/>
    <property type="project" value="TreeGrafter"/>
</dbReference>
<evidence type="ECO:0000313" key="3">
    <source>
        <dbReference type="EMBL" id="MBB4883534.1"/>
    </source>
</evidence>
<feature type="compositionally biased region" description="Basic and acidic residues" evidence="1">
    <location>
        <begin position="300"/>
        <end position="382"/>
    </location>
</feature>
<dbReference type="EC" id="3.1.31.1" evidence="3"/>
<dbReference type="Gene3D" id="2.40.50.90">
    <property type="match status" value="1"/>
</dbReference>
<sequence>MSLRPSLRTAVAGASLAGLVLTGCTATADPAPTEPSSTVPSSSAAAAVGSPRASASPAVEGDRATVDRVIDGDTVDVRLSGDRVRVRLLNIDTPETKHPNKAVQCLGPEATMLLESLLEPGDEVVLRYDEERIDPYGRTLAGVFEGGELVNAEIARAGLGAPVVFEPNRRFYPEVLAAWEQAERAGAGLHQTDLACSLRVLADPGNLGEQPPVDPAPVADLAALGGMIASAQATASAVDLVEGAVRASAEADHAWMGVAYASDLPRVKDTLSRYAGSDAHVTRLREARTRLQQEASAAQERAEREAAEAEQRAAQERAEKEAARERAAAERAEQEAAAKRAEEKARERAAAERAEQEAAAEREAEERAEREAAEERAAREAAEESESSSDDDSSSSGSTSQKAPNRCYAPGGETFVYCDEQGSSSSGGGTGSGEESDDAPSAAGGAGGPVSGSGGVCPDGYPVKVSGSGKYHLPGGRSYDDTGAKRCYSSAAAAVADGAVAAKG</sequence>
<dbReference type="RefSeq" id="WP_135030689.1">
    <property type="nucleotide sequence ID" value="NZ_CBCSEN010000031.1"/>
</dbReference>
<dbReference type="OrthoDB" id="5241375at2"/>
<feature type="chain" id="PRO_5043478743" evidence="2">
    <location>
        <begin position="29"/>
        <end position="504"/>
    </location>
</feature>
<dbReference type="GO" id="GO:0030276">
    <property type="term" value="F:clathrin binding"/>
    <property type="evidence" value="ECO:0007669"/>
    <property type="project" value="TreeGrafter"/>
</dbReference>
<organism evidence="3 4">
    <name type="scientific">Micrococcus flavus</name>
    <dbReference type="NCBI Taxonomy" id="384602"/>
    <lineage>
        <taxon>Bacteria</taxon>
        <taxon>Bacillati</taxon>
        <taxon>Actinomycetota</taxon>
        <taxon>Actinomycetes</taxon>
        <taxon>Micrococcales</taxon>
        <taxon>Micrococcaceae</taxon>
        <taxon>Micrococcus</taxon>
    </lineage>
</organism>
<dbReference type="InterPro" id="IPR035437">
    <property type="entry name" value="SNase_OB-fold_sf"/>
</dbReference>
<proteinExistence type="predicted"/>
<protein>
    <submittedName>
        <fullName evidence="3">Micrococcal nuclease</fullName>
        <ecNumber evidence="3">3.1.31.1</ecNumber>
    </submittedName>
</protein>
<feature type="compositionally biased region" description="Gly residues" evidence="1">
    <location>
        <begin position="444"/>
        <end position="457"/>
    </location>
</feature>
<dbReference type="SUPFAM" id="SSF50199">
    <property type="entry name" value="Staphylococcal nuclease"/>
    <property type="match status" value="1"/>
</dbReference>
<dbReference type="PROSITE" id="PS50830">
    <property type="entry name" value="TNASE_3"/>
    <property type="match status" value="1"/>
</dbReference>
<dbReference type="PANTHER" id="PTHR23172">
    <property type="entry name" value="AUXILIN/CYCLIN G-ASSOCIATED KINASE-RELATED"/>
    <property type="match status" value="1"/>
</dbReference>
<feature type="compositionally biased region" description="Low complexity" evidence="1">
    <location>
        <begin position="30"/>
        <end position="59"/>
    </location>
</feature>
<feature type="signal peptide" evidence="2">
    <location>
        <begin position="1"/>
        <end position="28"/>
    </location>
</feature>
<evidence type="ECO:0000256" key="2">
    <source>
        <dbReference type="SAM" id="SignalP"/>
    </source>
</evidence>
<dbReference type="PROSITE" id="PS01123">
    <property type="entry name" value="TNASE_1"/>
    <property type="match status" value="1"/>
</dbReference>
<keyword evidence="3" id="KW-0378">Hydrolase</keyword>
<gene>
    <name evidence="3" type="ORF">BJ976_001885</name>
</gene>
<dbReference type="PROSITE" id="PS01284">
    <property type="entry name" value="TNASE_2"/>
    <property type="match status" value="1"/>
</dbReference>
<dbReference type="GO" id="GO:0072318">
    <property type="term" value="P:clathrin coat disassembly"/>
    <property type="evidence" value="ECO:0007669"/>
    <property type="project" value="TreeGrafter"/>
</dbReference>
<feature type="region of interest" description="Disordered" evidence="1">
    <location>
        <begin position="30"/>
        <end position="60"/>
    </location>
</feature>
<dbReference type="GO" id="GO:0005737">
    <property type="term" value="C:cytoplasm"/>
    <property type="evidence" value="ECO:0007669"/>
    <property type="project" value="TreeGrafter"/>
</dbReference>
<dbReference type="InterPro" id="IPR016071">
    <property type="entry name" value="Staphylococal_nuclease_OB-fold"/>
</dbReference>
<dbReference type="PANTHER" id="PTHR23172:SF19">
    <property type="entry name" value="J DOMAIN-CONTAINING PROTEIN"/>
    <property type="match status" value="1"/>
</dbReference>